<organism evidence="1 2">
    <name type="scientific">Saitoella complicata (strain BCRC 22490 / CBS 7301 / JCM 7358 / NBRC 10748 / NRRL Y-17804)</name>
    <dbReference type="NCBI Taxonomy" id="698492"/>
    <lineage>
        <taxon>Eukaryota</taxon>
        <taxon>Fungi</taxon>
        <taxon>Dikarya</taxon>
        <taxon>Ascomycota</taxon>
        <taxon>Taphrinomycotina</taxon>
        <taxon>Taphrinomycotina incertae sedis</taxon>
        <taxon>Saitoella</taxon>
    </lineage>
</organism>
<protein>
    <submittedName>
        <fullName evidence="1">Uncharacterized protein</fullName>
    </submittedName>
</protein>
<sequence>MFTYHHNVAVLRLVFSSLPHARTNRGHEMSVIHRTLRPPVHSLTLLTGFISFLPPAEHALDNYTDIHRQWFLITSRTIGGTSTTHKRFFPLAFAILHAAVGHFNASPLNIKEGPHVPSFKPRHMSEPRQTFSVYSFKRGRAC</sequence>
<reference evidence="1 2" key="2">
    <citation type="journal article" date="2014" name="J. Gen. Appl. Microbiol.">
        <title>The early diverging ascomycetous budding yeast Saitoella complicata has three histone deacetylases belonging to the Clr6, Hos2, and Rpd3 lineages.</title>
        <authorList>
            <person name="Nishida H."/>
            <person name="Matsumoto T."/>
            <person name="Kondo S."/>
            <person name="Hamamoto M."/>
            <person name="Yoshikawa H."/>
        </authorList>
    </citation>
    <scope>NUCLEOTIDE SEQUENCE [LARGE SCALE GENOMIC DNA]</scope>
    <source>
        <strain evidence="1 2">NRRL Y-17804</strain>
    </source>
</reference>
<dbReference type="Proteomes" id="UP000033140">
    <property type="component" value="Unassembled WGS sequence"/>
</dbReference>
<accession>A0A0E9NPQ3</accession>
<evidence type="ECO:0000313" key="2">
    <source>
        <dbReference type="Proteomes" id="UP000033140"/>
    </source>
</evidence>
<reference evidence="1 2" key="3">
    <citation type="journal article" date="2015" name="Genome Announc.">
        <title>Draft Genome Sequence of the Archiascomycetous Yeast Saitoella complicata.</title>
        <authorList>
            <person name="Yamauchi K."/>
            <person name="Kondo S."/>
            <person name="Hamamoto M."/>
            <person name="Takahashi Y."/>
            <person name="Ogura Y."/>
            <person name="Hayashi T."/>
            <person name="Nishida H."/>
        </authorList>
    </citation>
    <scope>NUCLEOTIDE SEQUENCE [LARGE SCALE GENOMIC DNA]</scope>
    <source>
        <strain evidence="1 2">NRRL Y-17804</strain>
    </source>
</reference>
<evidence type="ECO:0000313" key="1">
    <source>
        <dbReference type="EMBL" id="GAO51824.1"/>
    </source>
</evidence>
<keyword evidence="2" id="KW-1185">Reference proteome</keyword>
<reference evidence="1 2" key="1">
    <citation type="journal article" date="2011" name="J. Gen. Appl. Microbiol.">
        <title>Draft genome sequencing of the enigmatic yeast Saitoella complicata.</title>
        <authorList>
            <person name="Nishida H."/>
            <person name="Hamamoto M."/>
            <person name="Sugiyama J."/>
        </authorList>
    </citation>
    <scope>NUCLEOTIDE SEQUENCE [LARGE SCALE GENOMIC DNA]</scope>
    <source>
        <strain evidence="1 2">NRRL Y-17804</strain>
    </source>
</reference>
<gene>
    <name evidence="1" type="ORF">G7K_5915-t1</name>
</gene>
<dbReference type="AlphaFoldDB" id="A0A0E9NPQ3"/>
<comment type="caution">
    <text evidence="1">The sequence shown here is derived from an EMBL/GenBank/DDBJ whole genome shotgun (WGS) entry which is preliminary data.</text>
</comment>
<name>A0A0E9NPQ3_SAICN</name>
<proteinExistence type="predicted"/>
<dbReference type="EMBL" id="BACD03000053">
    <property type="protein sequence ID" value="GAO51824.1"/>
    <property type="molecule type" value="Genomic_DNA"/>
</dbReference>